<dbReference type="Proteomes" id="UP000790833">
    <property type="component" value="Unassembled WGS sequence"/>
</dbReference>
<evidence type="ECO:0000256" key="5">
    <source>
        <dbReference type="ARBA" id="ARBA00052698"/>
    </source>
</evidence>
<evidence type="ECO:0000256" key="8">
    <source>
        <dbReference type="RuleBase" id="RU365091"/>
    </source>
</evidence>
<comment type="caution">
    <text evidence="10">The sequence shown here is derived from an EMBL/GenBank/DDBJ whole genome shotgun (WGS) entry which is preliminary data.</text>
</comment>
<comment type="pathway">
    <text evidence="1 8">Amino-acid degradation; 4-aminobutanoate degradation.</text>
</comment>
<feature type="active site" evidence="6">
    <location>
        <position position="272"/>
    </location>
</feature>
<evidence type="ECO:0000256" key="4">
    <source>
        <dbReference type="ARBA" id="ARBA00050387"/>
    </source>
</evidence>
<dbReference type="EC" id="1.2.1.16" evidence="8"/>
<evidence type="ECO:0000256" key="3">
    <source>
        <dbReference type="ARBA" id="ARBA00023002"/>
    </source>
</evidence>
<feature type="domain" description="Aldehyde dehydrogenase" evidence="9">
    <location>
        <begin position="36"/>
        <end position="497"/>
    </location>
</feature>
<dbReference type="GO" id="GO:0004777">
    <property type="term" value="F:succinate-semialdehyde dehydrogenase (NAD+) activity"/>
    <property type="evidence" value="ECO:0007669"/>
    <property type="project" value="UniProtKB-UniRule"/>
</dbReference>
<dbReference type="PANTHER" id="PTHR43353:SF5">
    <property type="entry name" value="SUCCINATE-SEMIALDEHYDE DEHYDROGENASE, MITOCHONDRIAL"/>
    <property type="match status" value="1"/>
</dbReference>
<reference evidence="10" key="1">
    <citation type="submission" date="2021-03" db="EMBL/GenBank/DDBJ databases">
        <authorList>
            <person name="Palmer J.M."/>
        </authorList>
    </citation>
    <scope>NUCLEOTIDE SEQUENCE</scope>
    <source>
        <strain evidence="10">ARV_011</strain>
    </source>
</reference>
<evidence type="ECO:0000256" key="2">
    <source>
        <dbReference type="ARBA" id="ARBA00009986"/>
    </source>
</evidence>
<dbReference type="RefSeq" id="XP_043050378.1">
    <property type="nucleotide sequence ID" value="XM_043194627.1"/>
</dbReference>
<evidence type="ECO:0000256" key="6">
    <source>
        <dbReference type="PROSITE-ProRule" id="PRU10007"/>
    </source>
</evidence>
<keyword evidence="11" id="KW-1185">Reference proteome</keyword>
<sequence length="503" mass="54079">MLRSFRFNSTFSSAKVLAALSNPNLVKTEGHINGEWVSTHDKFAVKNPGVDGDFVAQVSSLSLEDAERAIGIAKREFNKFKKTTPRYRSLLLSNLNKLMLDNQQDLAKLIVLENGKPYADALGEVKYAASFFQWFAEEAPRVYGDIISSANPANKILTLKQPVGVCGILTPWNFPSAMITRKLGAAIAAGCTTVIKPASETPLSALALAHLAQEAGFPDGVVNVIPSNHTAEMGQLITTHPLISKVSFTGSTRVGSLLMGQLAPTLKKLSMELGGNAPFIVFEDADIDKAVDGAIVSKFRSSGQTCVCANRLYVHESIYPEFTTKLTQRLVDTVRLGHGLDEAVTHGPLIHENSMKKVTSHIEDAVSKGAQVLMGGGPRPDLGANYHELTILGNVTSDMEIVHEETFGPVAPIIKFSTEEEVVAAANDTEFGLAGYFFSKDISRVFRVAQELNTGMIGVNTGAISEAALPFGGVKLSGFGREGSKYGIEDYMITKSVVLGEVN</sequence>
<dbReference type="GeneID" id="66117307"/>
<dbReference type="Gene3D" id="3.40.309.10">
    <property type="entry name" value="Aldehyde Dehydrogenase, Chain A, domain 2"/>
    <property type="match status" value="1"/>
</dbReference>
<keyword evidence="3 7" id="KW-0560">Oxidoreductase</keyword>
<dbReference type="InterPro" id="IPR029510">
    <property type="entry name" value="Ald_DH_CS_GLU"/>
</dbReference>
<dbReference type="InterPro" id="IPR010102">
    <property type="entry name" value="Succ_semiAld_DH"/>
</dbReference>
<dbReference type="Pfam" id="PF00171">
    <property type="entry name" value="Aldedh"/>
    <property type="match status" value="1"/>
</dbReference>
<comment type="catalytic activity">
    <reaction evidence="4 8">
        <text>succinate semialdehyde + NADP(+) + H2O = succinate + NADPH + 2 H(+)</text>
        <dbReference type="Rhea" id="RHEA:13213"/>
        <dbReference type="ChEBI" id="CHEBI:15377"/>
        <dbReference type="ChEBI" id="CHEBI:15378"/>
        <dbReference type="ChEBI" id="CHEBI:30031"/>
        <dbReference type="ChEBI" id="CHEBI:57706"/>
        <dbReference type="ChEBI" id="CHEBI:57783"/>
        <dbReference type="ChEBI" id="CHEBI:58349"/>
        <dbReference type="EC" id="1.2.1.16"/>
    </reaction>
</comment>
<evidence type="ECO:0000313" key="11">
    <source>
        <dbReference type="Proteomes" id="UP000790833"/>
    </source>
</evidence>
<gene>
    <name evidence="10" type="ORF">KQ657_003933</name>
</gene>
<dbReference type="InterPro" id="IPR016161">
    <property type="entry name" value="Ald_DH/histidinol_DH"/>
</dbReference>
<proteinExistence type="inferred from homology"/>
<dbReference type="InterPro" id="IPR016162">
    <property type="entry name" value="Ald_DH_N"/>
</dbReference>
<dbReference type="InterPro" id="IPR016163">
    <property type="entry name" value="Ald_DH_C"/>
</dbReference>
<comment type="catalytic activity">
    <reaction evidence="5 8">
        <text>succinate semialdehyde + NAD(+) + H2O = succinate + NADH + 2 H(+)</text>
        <dbReference type="Rhea" id="RHEA:13217"/>
        <dbReference type="ChEBI" id="CHEBI:15377"/>
        <dbReference type="ChEBI" id="CHEBI:15378"/>
        <dbReference type="ChEBI" id="CHEBI:30031"/>
        <dbReference type="ChEBI" id="CHEBI:57540"/>
        <dbReference type="ChEBI" id="CHEBI:57706"/>
        <dbReference type="ChEBI" id="CHEBI:57945"/>
        <dbReference type="EC" id="1.2.1.16"/>
    </reaction>
</comment>
<dbReference type="NCBIfam" id="TIGR01780">
    <property type="entry name" value="SSADH"/>
    <property type="match status" value="1"/>
</dbReference>
<dbReference type="PROSITE" id="PS00687">
    <property type="entry name" value="ALDEHYDE_DEHYDR_GLU"/>
    <property type="match status" value="1"/>
</dbReference>
<dbReference type="GO" id="GO:0005737">
    <property type="term" value="C:cytoplasm"/>
    <property type="evidence" value="ECO:0007669"/>
    <property type="project" value="TreeGrafter"/>
</dbReference>
<accession>A0A9P7VB53</accession>
<evidence type="ECO:0000313" key="10">
    <source>
        <dbReference type="EMBL" id="KAG7194831.1"/>
    </source>
</evidence>
<evidence type="ECO:0000256" key="7">
    <source>
        <dbReference type="RuleBase" id="RU003345"/>
    </source>
</evidence>
<dbReference type="CDD" id="cd07103">
    <property type="entry name" value="ALDH_F5_SSADH_GabD"/>
    <property type="match status" value="1"/>
</dbReference>
<protein>
    <recommendedName>
        <fullName evidence="8">Succinate-semialdehyde dehydrogenase</fullName>
        <ecNumber evidence="8">1.2.1.16</ecNumber>
    </recommendedName>
</protein>
<dbReference type="SUPFAM" id="SSF53720">
    <property type="entry name" value="ALDH-like"/>
    <property type="match status" value="1"/>
</dbReference>
<name>A0A9P7VB53_9ASCO</name>
<organism evidence="10 11">
    <name type="scientific">Scheffersomyces spartinae</name>
    <dbReference type="NCBI Taxonomy" id="45513"/>
    <lineage>
        <taxon>Eukaryota</taxon>
        <taxon>Fungi</taxon>
        <taxon>Dikarya</taxon>
        <taxon>Ascomycota</taxon>
        <taxon>Saccharomycotina</taxon>
        <taxon>Pichiomycetes</taxon>
        <taxon>Debaryomycetaceae</taxon>
        <taxon>Scheffersomyces</taxon>
    </lineage>
</organism>
<dbReference type="GO" id="GO:0009450">
    <property type="term" value="P:gamma-aminobutyric acid catabolic process"/>
    <property type="evidence" value="ECO:0007669"/>
    <property type="project" value="InterPro"/>
</dbReference>
<evidence type="ECO:0000256" key="1">
    <source>
        <dbReference type="ARBA" id="ARBA00005176"/>
    </source>
</evidence>
<dbReference type="EMBL" id="JAHMUF010000005">
    <property type="protein sequence ID" value="KAG7194831.1"/>
    <property type="molecule type" value="Genomic_DNA"/>
</dbReference>
<dbReference type="AlphaFoldDB" id="A0A9P7VB53"/>
<dbReference type="InterPro" id="IPR016160">
    <property type="entry name" value="Ald_DH_CS_CYS"/>
</dbReference>
<dbReference type="PROSITE" id="PS00070">
    <property type="entry name" value="ALDEHYDE_DEHYDR_CYS"/>
    <property type="match status" value="1"/>
</dbReference>
<dbReference type="InterPro" id="IPR015590">
    <property type="entry name" value="Aldehyde_DH_dom"/>
</dbReference>
<dbReference type="InterPro" id="IPR050740">
    <property type="entry name" value="Aldehyde_DH_Superfamily"/>
</dbReference>
<dbReference type="FunFam" id="3.40.605.10:FF:000005">
    <property type="entry name" value="Succinate-semialdehyde dehydrogenase I"/>
    <property type="match status" value="1"/>
</dbReference>
<dbReference type="PANTHER" id="PTHR43353">
    <property type="entry name" value="SUCCINATE-SEMIALDEHYDE DEHYDROGENASE, MITOCHONDRIAL"/>
    <property type="match status" value="1"/>
</dbReference>
<dbReference type="OrthoDB" id="310895at2759"/>
<dbReference type="FunFam" id="3.40.309.10:FF:000004">
    <property type="entry name" value="Succinate-semialdehyde dehydrogenase I"/>
    <property type="match status" value="1"/>
</dbReference>
<evidence type="ECO:0000259" key="9">
    <source>
        <dbReference type="Pfam" id="PF00171"/>
    </source>
</evidence>
<comment type="similarity">
    <text evidence="2 7">Belongs to the aldehyde dehydrogenase family.</text>
</comment>
<dbReference type="Gene3D" id="3.40.605.10">
    <property type="entry name" value="Aldehyde Dehydrogenase, Chain A, domain 1"/>
    <property type="match status" value="1"/>
</dbReference>